<dbReference type="InterPro" id="IPR046341">
    <property type="entry name" value="SET_dom_sf"/>
</dbReference>
<dbReference type="GO" id="GO:0016279">
    <property type="term" value="F:protein-lysine N-methyltransferase activity"/>
    <property type="evidence" value="ECO:0007669"/>
    <property type="project" value="TreeGrafter"/>
</dbReference>
<dbReference type="PANTHER" id="PTHR13271:SF151">
    <property type="entry name" value="SET DOMAIN-CONTAINING PROTEIN 4"/>
    <property type="match status" value="1"/>
</dbReference>
<dbReference type="Gene3D" id="3.90.1410.10">
    <property type="entry name" value="set domain protein methyltransferase, domain 1"/>
    <property type="match status" value="1"/>
</dbReference>
<dbReference type="RefSeq" id="XP_013248400.1">
    <property type="nucleotide sequence ID" value="XM_013392946.1"/>
</dbReference>
<evidence type="ECO:0008006" key="3">
    <source>
        <dbReference type="Google" id="ProtNLM"/>
    </source>
</evidence>
<dbReference type="GeneID" id="25274534"/>
<dbReference type="Proteomes" id="UP000018050">
    <property type="component" value="Unassembled WGS sequence"/>
</dbReference>
<reference evidence="1" key="1">
    <citation type="submission" date="2013-10" db="EMBL/GenBank/DDBJ databases">
        <title>Genomic analysis of the causative agents of coccidiosis in chickens.</title>
        <authorList>
            <person name="Reid A.J."/>
            <person name="Blake D."/>
            <person name="Billington K."/>
            <person name="Browne H."/>
            <person name="Dunn M."/>
            <person name="Hung S."/>
            <person name="Kawahara F."/>
            <person name="Miranda-Saavedra D."/>
            <person name="Mourier T."/>
            <person name="Nagra H."/>
            <person name="Otto T.D."/>
            <person name="Rawlings N."/>
            <person name="Sanchez A."/>
            <person name="Sanders M."/>
            <person name="Subramaniam C."/>
            <person name="Tay Y."/>
            <person name="Dear P."/>
            <person name="Doerig C."/>
            <person name="Gruber A."/>
            <person name="Parkinson J."/>
            <person name="Shirley M."/>
            <person name="Wan K.L."/>
            <person name="Berriman M."/>
            <person name="Tomley F."/>
            <person name="Pain A."/>
        </authorList>
    </citation>
    <scope>NUCLEOTIDE SEQUENCE</scope>
    <source>
        <strain evidence="1">Houghton</strain>
    </source>
</reference>
<protein>
    <recommendedName>
        <fullName evidence="3">SET domain-containing protein</fullName>
    </recommendedName>
</protein>
<name>U6GPH7_EIMAC</name>
<proteinExistence type="predicted"/>
<evidence type="ECO:0000313" key="1">
    <source>
        <dbReference type="EMBL" id="CDI82080.1"/>
    </source>
</evidence>
<dbReference type="VEuPathDB" id="ToxoDB:EAH_00064640"/>
<sequence>MSTGSRFCKKSSRVVQQPTVQHSLCNSGSLPTRVGSVHSQTVSGISTASDEKQAKAASSTDIRFLQLKKWLAVNGADLDVDGLAIRSHAESAYEPVTGVKGERYLTALRHYPRDAVIASVPSHLHFTTEALEELLTSLIGARHTSSDAVSSAKETALWKEEDEPDASETESTLFYFGQMKKDAKIRLSFMLAAFQELGEAEVITSPLNSSISSSHFSVLIQGWLAYLRLLPPPLPSIPLFWKAEELQALNHPICHAVFARLRCLYTAFRSHGHLLRAPLSALGQKGGTPEEAREGASGASLDEETQLFQRLVAAHATVSSRCLNFSKDSCAFVPLVDLCAHAMDSPNAKLQFKADSGRRCSCKQTAADGKLKQEKTNSINKEETAESPRTCAACRGAGVSVQLVALRDIAPGEPIQISFGDKLDNPTLLLNYGLLPKDNPHEKIAIEFSPGRVYVALRSVGAEVLMLTEDYNFLGKSAVKALTDLRIIPPRCTDTSTSYGECQPTVFVTNAAGPDERLLSAAEVVTKNQDIFDGSEDAPKRAEERAIRFVISFLQHALFEQFSNTTKAEDSKILRDRQILRPSTNRLGLEEITYLTPQMETAVRFREKRRNVLIKAIEMMNESLRKSLTKK</sequence>
<dbReference type="EMBL" id="HG672017">
    <property type="protein sequence ID" value="CDI82080.1"/>
    <property type="molecule type" value="Genomic_DNA"/>
</dbReference>
<organism evidence="1 2">
    <name type="scientific">Eimeria acervulina</name>
    <name type="common">Coccidian parasite</name>
    <dbReference type="NCBI Taxonomy" id="5801"/>
    <lineage>
        <taxon>Eukaryota</taxon>
        <taxon>Sar</taxon>
        <taxon>Alveolata</taxon>
        <taxon>Apicomplexa</taxon>
        <taxon>Conoidasida</taxon>
        <taxon>Coccidia</taxon>
        <taxon>Eucoccidiorida</taxon>
        <taxon>Eimeriorina</taxon>
        <taxon>Eimeriidae</taxon>
        <taxon>Eimeria</taxon>
    </lineage>
</organism>
<dbReference type="SUPFAM" id="SSF82199">
    <property type="entry name" value="SET domain"/>
    <property type="match status" value="1"/>
</dbReference>
<accession>U6GPH7</accession>
<evidence type="ECO:0000313" key="2">
    <source>
        <dbReference type="Proteomes" id="UP000018050"/>
    </source>
</evidence>
<gene>
    <name evidence="1" type="ORF">EAH_00064640</name>
</gene>
<reference evidence="1" key="2">
    <citation type="submission" date="2013-10" db="EMBL/GenBank/DDBJ databases">
        <authorList>
            <person name="Aslett M."/>
        </authorList>
    </citation>
    <scope>NUCLEOTIDE SEQUENCE</scope>
    <source>
        <strain evidence="1">Houghton</strain>
    </source>
</reference>
<keyword evidence="2" id="KW-1185">Reference proteome</keyword>
<dbReference type="OrthoDB" id="341421at2759"/>
<dbReference type="OMA" id="MEMAIRF"/>
<dbReference type="PANTHER" id="PTHR13271">
    <property type="entry name" value="UNCHARACTERIZED PUTATIVE METHYLTRANSFERASE"/>
    <property type="match status" value="1"/>
</dbReference>
<dbReference type="CDD" id="cd10527">
    <property type="entry name" value="SET_LSMT"/>
    <property type="match status" value="1"/>
</dbReference>
<dbReference type="AlphaFoldDB" id="U6GPH7"/>
<dbReference type="InterPro" id="IPR050600">
    <property type="entry name" value="SETD3_SETD6_MTase"/>
</dbReference>